<dbReference type="Proteomes" id="UP001589833">
    <property type="component" value="Unassembled WGS sequence"/>
</dbReference>
<evidence type="ECO:0000256" key="5">
    <source>
        <dbReference type="SAM" id="MobiDB-lite"/>
    </source>
</evidence>
<dbReference type="PANTHER" id="PTHR43199">
    <property type="entry name" value="GLUTATHIONE HYDROLASE"/>
    <property type="match status" value="1"/>
</dbReference>
<evidence type="ECO:0000313" key="7">
    <source>
        <dbReference type="EMBL" id="MFC0560333.1"/>
    </source>
</evidence>
<dbReference type="PANTHER" id="PTHR43199:SF1">
    <property type="entry name" value="GLUTATHIONE HYDROLASE PROENZYME"/>
    <property type="match status" value="1"/>
</dbReference>
<name>A0ABV6NJL7_9BACI</name>
<dbReference type="Gene3D" id="1.10.246.130">
    <property type="match status" value="1"/>
</dbReference>
<keyword evidence="6" id="KW-0732">Signal</keyword>
<dbReference type="EC" id="2.3.2.2" evidence="7"/>
<dbReference type="RefSeq" id="WP_273847208.1">
    <property type="nucleotide sequence ID" value="NZ_JAQQWT010000023.1"/>
</dbReference>
<dbReference type="EMBL" id="JBHLTR010000022">
    <property type="protein sequence ID" value="MFC0560333.1"/>
    <property type="molecule type" value="Genomic_DNA"/>
</dbReference>
<proteinExistence type="inferred from homology"/>
<gene>
    <name evidence="7" type="ORF">ACFFH4_15070</name>
</gene>
<feature type="compositionally biased region" description="Pro residues" evidence="5">
    <location>
        <begin position="1259"/>
        <end position="1269"/>
    </location>
</feature>
<evidence type="ECO:0000256" key="1">
    <source>
        <dbReference type="ARBA" id="ARBA00009381"/>
    </source>
</evidence>
<evidence type="ECO:0000256" key="6">
    <source>
        <dbReference type="SAM" id="SignalP"/>
    </source>
</evidence>
<keyword evidence="8" id="KW-1185">Reference proteome</keyword>
<feature type="signal peptide" evidence="6">
    <location>
        <begin position="1"/>
        <end position="28"/>
    </location>
</feature>
<evidence type="ECO:0000256" key="2">
    <source>
        <dbReference type="ARBA" id="ARBA00022679"/>
    </source>
</evidence>
<dbReference type="PRINTS" id="PR01210">
    <property type="entry name" value="GGTRANSPTASE"/>
</dbReference>
<comment type="caution">
    <text evidence="7">The sequence shown here is derived from an EMBL/GenBank/DDBJ whole genome shotgun (WGS) entry which is preliminary data.</text>
</comment>
<dbReference type="Gene3D" id="3.60.20.40">
    <property type="match status" value="1"/>
</dbReference>
<reference evidence="7 8" key="1">
    <citation type="submission" date="2024-09" db="EMBL/GenBank/DDBJ databases">
        <authorList>
            <person name="Sun Q."/>
            <person name="Mori K."/>
        </authorList>
    </citation>
    <scope>NUCLEOTIDE SEQUENCE [LARGE SCALE GENOMIC DNA]</scope>
    <source>
        <strain evidence="7 8">NCAIM B.02301</strain>
    </source>
</reference>
<evidence type="ECO:0000313" key="8">
    <source>
        <dbReference type="Proteomes" id="UP001589833"/>
    </source>
</evidence>
<organism evidence="7 8">
    <name type="scientific">Halalkalibacter alkalisediminis</name>
    <dbReference type="NCBI Taxonomy" id="935616"/>
    <lineage>
        <taxon>Bacteria</taxon>
        <taxon>Bacillati</taxon>
        <taxon>Bacillota</taxon>
        <taxon>Bacilli</taxon>
        <taxon>Bacillales</taxon>
        <taxon>Bacillaceae</taxon>
        <taxon>Halalkalibacter</taxon>
    </lineage>
</organism>
<dbReference type="Pfam" id="PF01019">
    <property type="entry name" value="G_glu_transpept"/>
    <property type="match status" value="2"/>
</dbReference>
<dbReference type="SUPFAM" id="SSF56235">
    <property type="entry name" value="N-terminal nucleophile aminohydrolases (Ntn hydrolases)"/>
    <property type="match status" value="2"/>
</dbReference>
<feature type="chain" id="PRO_5045297236" evidence="6">
    <location>
        <begin position="29"/>
        <end position="1304"/>
    </location>
</feature>
<dbReference type="InterPro" id="IPR043137">
    <property type="entry name" value="GGT_ssub_C"/>
</dbReference>
<protein>
    <submittedName>
        <fullName evidence="7">Gamma-glutamyltransferase</fullName>
        <ecNumber evidence="7">2.3.2.2</ecNumber>
    </submittedName>
</protein>
<keyword evidence="3" id="KW-0378">Hydrolase</keyword>
<feature type="region of interest" description="Disordered" evidence="5">
    <location>
        <begin position="1253"/>
        <end position="1282"/>
    </location>
</feature>
<dbReference type="InterPro" id="IPR043138">
    <property type="entry name" value="GGT_lsub"/>
</dbReference>
<keyword evidence="7" id="KW-0012">Acyltransferase</keyword>
<dbReference type="GO" id="GO:0103068">
    <property type="term" value="F:leukotriene C4 gamma-glutamyl transferase activity"/>
    <property type="evidence" value="ECO:0007669"/>
    <property type="project" value="UniProtKB-EC"/>
</dbReference>
<evidence type="ECO:0000256" key="3">
    <source>
        <dbReference type="ARBA" id="ARBA00022801"/>
    </source>
</evidence>
<sequence length="1304" mass="145104">MNKKRVKRMFCVLLCISLLLPSFRIGYASGYVPDPNFENKWYEQEPTATGTGGAVATEHPLASQAAKEIMEQGGNAIDAAIAAHAVQNLVRPFAGGVGGGGMMNIYLAEKDEVVTLTHRSMSPDSFDITSFEDEDGNVIPQLTRLSSGMSVGVPGAVKAWEEALEAYGNLTFKEVLAPAIKHAKEGFIADEDIIREISENKYRLRIYESSRSIYLTEDGNVPVPGTIIKNPDLARTFKLISKHGSEVFYNGEIGEAIVNAVTNPPYIENPEVEWELDVPLPFAGHMTMDDIAKYRTDTGKPVHTTYRGYDYYGMPLVSSGGLMIGQMLNILEGYDLSNMSHSEFLHNYLEASRFAFADYRKYHGDPEHVDVPVDGIISKKYAEQLRQSIGETALIGERAYGDPWLFEDPTYEPNPLPDLEPGFSYDFEGKTGKEWDKSKLFVSSAYDTSYTLNGNGFGRIEIGARRNSAGRAISEMIWSEDQELLVPFRIDGFDGDRRLRFWLRGDGFNMTSSPYNGYAVEIKSGTDEIQLINRVDGSGTIIAKFDHERTNDLQWLRFKIVDDQISIKVWNDDQAEPNRWNLVQEDDSVTGAGRLLISTVELSDVTEGGAFEVGPIVVEETDEKTELESGFSYNFVGDAGDLWDATKFISMSTRDATMELTGEGTGRMDIPVNTAFANVIADMKLTKNQELQIPFQFTDLETNSNPHLRIWLRADTVSTTISPVNGFGVDIRPGQNRIRLVKAVNGSNTWFQDIDYKGTEEEQMLRFKVIDNQISVKIWDKKDAEPTDWTFVTTDNSVDRSGRLMIGAYEFGSSGAEVRLGKILVAETDETVQENPVEEDFVFEPRFTYEFTGNAASSWNEDIFSVETRNSIVEESGDGFGRIDLGENQHDYARVIPDMLAVKNKELLLRYKIDEIGSSRTLRLWLRGDEWDSNTVPKNGYSVEIKSGFNNIRIHKAINGEQSEIARFDYPRSNEEQMLRARIVDNQLYVKIWNSTEGEPYDWNLVYTDEDDPFLEEGRFLISAYEFTDNAGGAFSIGEISIHEILEATDDTTEINNEGETINVTVADQYGNIVAHTSTITSVAGSGIVVPGYGFMLNNVLGNRTRLAADEGEPNAAANLMKPLSTMSPTIIMKDGKPVFAGGSPGGLTIPTTVSLVLLLHLDRGMSLPAAVESARLSQENRIHGRTLIEEWFRDSQEYKELLALGHKFDVSDLTHGIGSFNGIAFAENGEKQAVAEAVRRGGGSAMAFNLEEETKPTPVGPKKPQPIPRPEKKTKTTADGIVFEEKGSEENFYLRNGAVMHIQ</sequence>
<accession>A0ABV6NJL7</accession>
<dbReference type="InterPro" id="IPR029055">
    <property type="entry name" value="Ntn_hydrolases_N"/>
</dbReference>
<dbReference type="InterPro" id="IPR051792">
    <property type="entry name" value="GGT_bact"/>
</dbReference>
<keyword evidence="2 7" id="KW-0808">Transferase</keyword>
<dbReference type="Gene3D" id="2.60.120.560">
    <property type="entry name" value="Exo-inulinase, domain 1"/>
    <property type="match status" value="1"/>
</dbReference>
<keyword evidence="4" id="KW-0865">Zymogen</keyword>
<evidence type="ECO:0000256" key="4">
    <source>
        <dbReference type="ARBA" id="ARBA00023145"/>
    </source>
</evidence>
<comment type="similarity">
    <text evidence="1">Belongs to the gamma-glutamyltransferase family.</text>
</comment>